<comment type="subcellular location">
    <subcellularLocation>
        <location evidence="2">Virion</location>
    </subcellularLocation>
</comment>
<proteinExistence type="predicted"/>
<protein>
    <submittedName>
        <fullName evidence="12">Head to tail connecting protein</fullName>
    </submittedName>
</protein>
<evidence type="ECO:0000256" key="10">
    <source>
        <dbReference type="ARBA" id="ARBA00023296"/>
    </source>
</evidence>
<dbReference type="InterPro" id="IPR020991">
    <property type="entry name" value="Connector_podovirus"/>
</dbReference>
<evidence type="ECO:0000256" key="8">
    <source>
        <dbReference type="ARBA" id="ARBA00023009"/>
    </source>
</evidence>
<evidence type="ECO:0000256" key="4">
    <source>
        <dbReference type="ARBA" id="ARBA00022595"/>
    </source>
</evidence>
<dbReference type="GO" id="GO:0099002">
    <property type="term" value="P:symbiont genome ejection through host cell envelope, short tail mechanism"/>
    <property type="evidence" value="ECO:0007669"/>
    <property type="project" value="UniProtKB-KW"/>
</dbReference>
<evidence type="ECO:0000313" key="12">
    <source>
        <dbReference type="EMBL" id="DAE16562.1"/>
    </source>
</evidence>
<dbReference type="GO" id="GO:0044423">
    <property type="term" value="C:virion component"/>
    <property type="evidence" value="ECO:0007669"/>
    <property type="project" value="UniProtKB-KW"/>
</dbReference>
<accession>A0A8S5QC85</accession>
<keyword evidence="10" id="KW-1160">Virus entry into host cell</keyword>
<evidence type="ECO:0000256" key="2">
    <source>
        <dbReference type="ARBA" id="ARBA00004328"/>
    </source>
</evidence>
<keyword evidence="3" id="KW-1244">Viral short tail ejection system</keyword>
<organism evidence="12">
    <name type="scientific">Podoviridae sp. ctiwu7</name>
    <dbReference type="NCBI Taxonomy" id="2825269"/>
    <lineage>
        <taxon>Viruses</taxon>
        <taxon>Duplodnaviria</taxon>
        <taxon>Heunggongvirae</taxon>
        <taxon>Uroviricota</taxon>
        <taxon>Caudoviricetes</taxon>
    </lineage>
</organism>
<name>A0A8S5QC85_9CAUD</name>
<dbReference type="Pfam" id="PF12236">
    <property type="entry name" value="Head-tail_con"/>
    <property type="match status" value="1"/>
</dbReference>
<evidence type="ECO:0000256" key="7">
    <source>
        <dbReference type="ARBA" id="ARBA00022950"/>
    </source>
</evidence>
<keyword evidence="6" id="KW-0946">Virion</keyword>
<evidence type="ECO:0000256" key="5">
    <source>
        <dbReference type="ARBA" id="ARBA00022612"/>
    </source>
</evidence>
<evidence type="ECO:0000256" key="11">
    <source>
        <dbReference type="SAM" id="MobiDB-lite"/>
    </source>
</evidence>
<dbReference type="EMBL" id="BK015627">
    <property type="protein sequence ID" value="DAE16562.1"/>
    <property type="molecule type" value="Genomic_DNA"/>
</dbReference>
<keyword evidence="9" id="KW-0231">Viral genome packaging</keyword>
<evidence type="ECO:0000256" key="6">
    <source>
        <dbReference type="ARBA" id="ARBA00022844"/>
    </source>
</evidence>
<comment type="function">
    <text evidence="1">Forms the portal vertex of the capsid. This portal plays critical roles in head assembly, genome packaging, neck/tail attachment, and genome ejection. The portal protein multimerizes as a single ring-shaped homododecamer arranged around a central channel.</text>
</comment>
<evidence type="ECO:0000256" key="9">
    <source>
        <dbReference type="ARBA" id="ARBA00023219"/>
    </source>
</evidence>
<keyword evidence="7" id="KW-0118">Viral capsid assembly</keyword>
<sequence length="562" mass="63014">MKDKDLRERVLRRWERLKVEREPYVSQWLEISRHITPASGRFLYTKSKTNEGRDRWNRIYDSTAVRAANILQAGLMSGMTDPSSQWFSLTTGSPDLDESHAVKVWLDDVQRIMEMAFTQTNIYQALQHTWREVGVFGVAAFVIVEDPVYSFVAHPLVCGEYCIGCDFRGRPDTLYRRFTMTAGQLVSRYGRDRVSRAVLTNYDEGKVDEPFICIHAIEPRFDRDPSKLDNRNMPWRSVVIQVDHDEDASGVLDESGYRDFPAVVGRWGASASDVYSEEAPGMMAIGDALQLNHHQVQKGNAVDYMVNPPLIMPADARDNEVDFLPGGRSYIDNPGAGSQVQPAFAVNLPLGDLREDIADVRSRINSAFNVDLFMMIANAGHGQMTATEVAERHEEKLMMLGPVLSRLNEEVLRPLIERCFDILARQGQLPPPPEELRGQKLSVEYTSMLARSQRAIRANSLDQFVSRVMQAAQVNPNILQKLNAFNLVDEYADYFSVAPSVVVPTDEAQAAIEQQQQAQQQQAQAEQMQQSADALAKLGRVPSDDSTMAGKAVKGLAAMAQQ</sequence>
<feature type="compositionally biased region" description="Low complexity" evidence="11">
    <location>
        <begin position="517"/>
        <end position="534"/>
    </location>
</feature>
<evidence type="ECO:0000256" key="3">
    <source>
        <dbReference type="ARBA" id="ARBA00022470"/>
    </source>
</evidence>
<keyword evidence="8" id="KW-1171">Viral genome ejection through host cell envelope</keyword>
<evidence type="ECO:0000256" key="1">
    <source>
        <dbReference type="ARBA" id="ARBA00003421"/>
    </source>
</evidence>
<reference evidence="12" key="1">
    <citation type="journal article" date="2021" name="Proc. Natl. Acad. Sci. U.S.A.">
        <title>A Catalog of Tens of Thousands of Viruses from Human Metagenomes Reveals Hidden Associations with Chronic Diseases.</title>
        <authorList>
            <person name="Tisza M.J."/>
            <person name="Buck C.B."/>
        </authorList>
    </citation>
    <scope>NUCLEOTIDE SEQUENCE</scope>
    <source>
        <strain evidence="12">Ctiwu7</strain>
    </source>
</reference>
<keyword evidence="5" id="KW-1188">Viral release from host cell</keyword>
<feature type="region of interest" description="Disordered" evidence="11">
    <location>
        <begin position="517"/>
        <end position="562"/>
    </location>
</feature>
<keyword evidence="4" id="KW-1162">Viral penetration into host cytoplasm</keyword>